<dbReference type="InterPro" id="IPR016155">
    <property type="entry name" value="Mopterin_synth/thiamin_S_b"/>
</dbReference>
<evidence type="ECO:0008006" key="3">
    <source>
        <dbReference type="Google" id="ProtNLM"/>
    </source>
</evidence>
<sequence length="64" mass="6836">MIRIVGKTSIKRDIRTPTTISSVVSELGLNVNSYVILLNGNPATSDEVASPQDDLVFLEVFSGG</sequence>
<proteinExistence type="predicted"/>
<dbReference type="RefSeq" id="WP_393971243.1">
    <property type="nucleotide sequence ID" value="NZ_CP133772.1"/>
</dbReference>
<accession>A0AAX4NIL5</accession>
<dbReference type="GeneID" id="95968246"/>
<dbReference type="InterPro" id="IPR012675">
    <property type="entry name" value="Beta-grasp_dom_sf"/>
</dbReference>
<dbReference type="Gene3D" id="3.10.20.30">
    <property type="match status" value="1"/>
</dbReference>
<dbReference type="AlphaFoldDB" id="A0AAX4NIL5"/>
<name>A0AAX4NIL5_9ARCH</name>
<protein>
    <recommendedName>
        <fullName evidence="3">MoaD/ThiS family protein</fullName>
    </recommendedName>
</protein>
<evidence type="ECO:0000313" key="2">
    <source>
        <dbReference type="Proteomes" id="UP001451606"/>
    </source>
</evidence>
<dbReference type="EMBL" id="CP133772">
    <property type="protein sequence ID" value="WYY00919.1"/>
    <property type="molecule type" value="Genomic_DNA"/>
</dbReference>
<keyword evidence="2" id="KW-1185">Reference proteome</keyword>
<reference evidence="1 2" key="1">
    <citation type="submission" date="2023-09" db="EMBL/GenBank/DDBJ databases">
        <authorList>
            <person name="Golyshina O.V."/>
            <person name="Lunev E.A."/>
            <person name="Bargiela R."/>
            <person name="Gaines M.C."/>
            <person name="Daum B."/>
            <person name="Bale N.J."/>
            <person name="Koenen M."/>
            <person name="Sinninghe Damst J.S."/>
            <person name="Yakimov M."/>
            <person name="Golyshin P.N."/>
        </authorList>
    </citation>
    <scope>NUCLEOTIDE SEQUENCE [LARGE SCALE GENOMIC DNA]</scope>
    <source>
        <strain evidence="1 2">M1</strain>
    </source>
</reference>
<gene>
    <name evidence="1" type="ORF">OXIME_001508</name>
</gene>
<dbReference type="SUPFAM" id="SSF54285">
    <property type="entry name" value="MoaD/ThiS"/>
    <property type="match status" value="1"/>
</dbReference>
<organism evidence="1 2">
    <name type="scientific">Oxyplasma meridianum</name>
    <dbReference type="NCBI Taxonomy" id="3073602"/>
    <lineage>
        <taxon>Archaea</taxon>
        <taxon>Methanobacteriati</taxon>
        <taxon>Thermoplasmatota</taxon>
        <taxon>Thermoplasmata</taxon>
        <taxon>Thermoplasmatales</taxon>
        <taxon>Thermoplasmataceae</taxon>
        <taxon>Oxyplasma</taxon>
    </lineage>
</organism>
<dbReference type="Proteomes" id="UP001451606">
    <property type="component" value="Chromosome"/>
</dbReference>
<dbReference type="KEGG" id="omr:OXIME_001508"/>
<evidence type="ECO:0000313" key="1">
    <source>
        <dbReference type="EMBL" id="WYY00919.1"/>
    </source>
</evidence>